<accession>A0A061D4W9</accession>
<reference evidence="2" key="1">
    <citation type="submission" date="2014-06" db="EMBL/GenBank/DDBJ databases">
        <authorList>
            <person name="Aslett M."/>
            <person name="De Silva N."/>
        </authorList>
    </citation>
    <scope>NUCLEOTIDE SEQUENCE [LARGE SCALE GENOMIC DNA]</scope>
    <source>
        <strain evidence="2">Bond</strain>
    </source>
</reference>
<evidence type="ECO:0000313" key="1">
    <source>
        <dbReference type="EMBL" id="CDR95741.1"/>
    </source>
</evidence>
<dbReference type="KEGG" id="bbig:BBBOND_0208950"/>
<organism evidence="1 2">
    <name type="scientific">Babesia bigemina</name>
    <dbReference type="NCBI Taxonomy" id="5866"/>
    <lineage>
        <taxon>Eukaryota</taxon>
        <taxon>Sar</taxon>
        <taxon>Alveolata</taxon>
        <taxon>Apicomplexa</taxon>
        <taxon>Aconoidasida</taxon>
        <taxon>Piroplasmida</taxon>
        <taxon>Babesiidae</taxon>
        <taxon>Babesia</taxon>
    </lineage>
</organism>
<keyword evidence="2" id="KW-1185">Reference proteome</keyword>
<sequence length="93" mass="10584">MLSRGTENVFDCVLPTEVQHVIVTTQRVFPLTVTATIRKLELTKTYKIDYSNFITRKGVNVEQPAFYTAGSISTMNTKTILPPFKNNITRINF</sequence>
<protein>
    <submittedName>
        <fullName evidence="1">Uncharacterized protein</fullName>
    </submittedName>
</protein>
<dbReference type="RefSeq" id="XP_012767927.1">
    <property type="nucleotide sequence ID" value="XM_012912473.1"/>
</dbReference>
<gene>
    <name evidence="1" type="ORF">BBBOND_0208950</name>
</gene>
<dbReference type="GeneID" id="24564282"/>
<evidence type="ECO:0000313" key="2">
    <source>
        <dbReference type="Proteomes" id="UP000033188"/>
    </source>
</evidence>
<dbReference type="VEuPathDB" id="PiroplasmaDB:BBBOND_0208950"/>
<dbReference type="EMBL" id="LK391708">
    <property type="protein sequence ID" value="CDR95741.1"/>
    <property type="molecule type" value="Genomic_DNA"/>
</dbReference>
<proteinExistence type="predicted"/>
<name>A0A061D4W9_BABBI</name>
<dbReference type="AlphaFoldDB" id="A0A061D4W9"/>
<dbReference type="Proteomes" id="UP000033188">
    <property type="component" value="Chromosome 2"/>
</dbReference>